<dbReference type="Proteomes" id="UP001049518">
    <property type="component" value="Chromosome"/>
</dbReference>
<evidence type="ECO:0000256" key="1">
    <source>
        <dbReference type="SAM" id="MobiDB-lite"/>
    </source>
</evidence>
<dbReference type="RefSeq" id="WP_231336089.1">
    <property type="nucleotide sequence ID" value="NZ_CP059572.1"/>
</dbReference>
<protein>
    <submittedName>
        <fullName evidence="2">Uncharacterized protein</fullName>
    </submittedName>
</protein>
<evidence type="ECO:0000313" key="3">
    <source>
        <dbReference type="Proteomes" id="UP001049518"/>
    </source>
</evidence>
<evidence type="ECO:0000313" key="2">
    <source>
        <dbReference type="EMBL" id="QXJ22756.1"/>
    </source>
</evidence>
<feature type="region of interest" description="Disordered" evidence="1">
    <location>
        <begin position="82"/>
        <end position="101"/>
    </location>
</feature>
<sequence>MRNGPAAKAPAAPVTEIDLRTTLPEQEAGILNAYSEDIEHTKAGLREEFPAWSIIYTTDTGRWWATRGPLVREALDAEAAVDADIPDPGPDPGSASDPLGGRALTRRAIWTCSRASWPPKGGRRVLDTT</sequence>
<reference evidence="2" key="1">
    <citation type="submission" date="2020-07" db="EMBL/GenBank/DDBJ databases">
        <authorList>
            <person name="Tarantini F.S."/>
            <person name="Hong K.W."/>
            <person name="Chan K.G."/>
        </authorList>
    </citation>
    <scope>NUCLEOTIDE SEQUENCE</scope>
    <source>
        <strain evidence="2">32-07</strain>
    </source>
</reference>
<organism evidence="2 3">
    <name type="scientific">Actinomadura graeca</name>
    <dbReference type="NCBI Taxonomy" id="2750812"/>
    <lineage>
        <taxon>Bacteria</taxon>
        <taxon>Bacillati</taxon>
        <taxon>Actinomycetota</taxon>
        <taxon>Actinomycetes</taxon>
        <taxon>Streptosporangiales</taxon>
        <taxon>Thermomonosporaceae</taxon>
        <taxon>Actinomadura</taxon>
    </lineage>
</organism>
<feature type="compositionally biased region" description="Low complexity" evidence="1">
    <location>
        <begin position="92"/>
        <end position="101"/>
    </location>
</feature>
<dbReference type="EMBL" id="CP059572">
    <property type="protein sequence ID" value="QXJ22756.1"/>
    <property type="molecule type" value="Genomic_DNA"/>
</dbReference>
<gene>
    <name evidence="2" type="ORF">AGRA3207_003812</name>
</gene>
<keyword evidence="3" id="KW-1185">Reference proteome</keyword>
<accession>A0ABX8QVI0</accession>
<proteinExistence type="predicted"/>
<name>A0ABX8QVI0_9ACTN</name>